<dbReference type="STRING" id="1849047.A0A3D8RC32"/>
<name>A0A3D8RC32_9HELO</name>
<evidence type="ECO:0000256" key="1">
    <source>
        <dbReference type="ARBA" id="ARBA00004173"/>
    </source>
</evidence>
<dbReference type="HAMAP" id="MF_00336">
    <property type="entry name" value="BioD"/>
    <property type="match status" value="1"/>
</dbReference>
<dbReference type="Pfam" id="PF00202">
    <property type="entry name" value="Aminotran_3"/>
    <property type="match status" value="2"/>
</dbReference>
<dbReference type="UniPathway" id="UPA00078"/>
<dbReference type="GO" id="GO:0005739">
    <property type="term" value="C:mitochondrion"/>
    <property type="evidence" value="ECO:0007669"/>
    <property type="project" value="UniProtKB-SubCell"/>
</dbReference>
<dbReference type="SUPFAM" id="SSF52540">
    <property type="entry name" value="P-loop containing nucleoside triphosphate hydrolases"/>
    <property type="match status" value="1"/>
</dbReference>
<dbReference type="InterPro" id="IPR027417">
    <property type="entry name" value="P-loop_NTPase"/>
</dbReference>
<evidence type="ECO:0000256" key="2">
    <source>
        <dbReference type="ARBA" id="ARBA00022576"/>
    </source>
</evidence>
<organism evidence="5 6">
    <name type="scientific">Coleophoma cylindrospora</name>
    <dbReference type="NCBI Taxonomy" id="1849047"/>
    <lineage>
        <taxon>Eukaryota</taxon>
        <taxon>Fungi</taxon>
        <taxon>Dikarya</taxon>
        <taxon>Ascomycota</taxon>
        <taxon>Pezizomycotina</taxon>
        <taxon>Leotiomycetes</taxon>
        <taxon>Helotiales</taxon>
        <taxon>Dermateaceae</taxon>
        <taxon>Coleophoma</taxon>
    </lineage>
</organism>
<dbReference type="GO" id="GO:0004015">
    <property type="term" value="F:adenosylmethionine-8-amino-7-oxononanoate transaminase activity"/>
    <property type="evidence" value="ECO:0007669"/>
    <property type="project" value="TreeGrafter"/>
</dbReference>
<dbReference type="Pfam" id="PF13500">
    <property type="entry name" value="AAA_26"/>
    <property type="match status" value="1"/>
</dbReference>
<proteinExistence type="inferred from homology"/>
<comment type="caution">
    <text evidence="5">The sequence shown here is derived from an EMBL/GenBank/DDBJ whole genome shotgun (WGS) entry which is preliminary data.</text>
</comment>
<dbReference type="FunFam" id="3.90.1150.10:FF:000080">
    <property type="entry name" value="Bifunctional dethiobiotin synthetase/adenosylmethionine-8-amino-7-oxononanoate aminotransferase"/>
    <property type="match status" value="1"/>
</dbReference>
<keyword evidence="2" id="KW-0032">Aminotransferase</keyword>
<dbReference type="InterPro" id="IPR015424">
    <property type="entry name" value="PyrdxlP-dep_Trfase"/>
</dbReference>
<protein>
    <submittedName>
        <fullName evidence="5">Uncharacterized protein</fullName>
    </submittedName>
</protein>
<dbReference type="GO" id="GO:0009102">
    <property type="term" value="P:biotin biosynthetic process"/>
    <property type="evidence" value="ECO:0007669"/>
    <property type="project" value="UniProtKB-UniPathway"/>
</dbReference>
<gene>
    <name evidence="5" type="ORF">BP6252_08103</name>
</gene>
<reference evidence="5 6" key="1">
    <citation type="journal article" date="2018" name="IMA Fungus">
        <title>IMA Genome-F 9: Draft genome sequence of Annulohypoxylon stygium, Aspergillus mulundensis, Berkeleyomyces basicola (syn. Thielaviopsis basicola), Ceratocystis smalleyi, two Cercospora beticola strains, Coleophoma cylindrospora, Fusarium fracticaudum, Phialophora cf. hyalina, and Morchella septimelata.</title>
        <authorList>
            <person name="Wingfield B.D."/>
            <person name="Bills G.F."/>
            <person name="Dong Y."/>
            <person name="Huang W."/>
            <person name="Nel W.J."/>
            <person name="Swalarsk-Parry B.S."/>
            <person name="Vaghefi N."/>
            <person name="Wilken P.M."/>
            <person name="An Z."/>
            <person name="de Beer Z.W."/>
            <person name="De Vos L."/>
            <person name="Chen L."/>
            <person name="Duong T.A."/>
            <person name="Gao Y."/>
            <person name="Hammerbacher A."/>
            <person name="Kikkert J.R."/>
            <person name="Li Y."/>
            <person name="Li H."/>
            <person name="Li K."/>
            <person name="Li Q."/>
            <person name="Liu X."/>
            <person name="Ma X."/>
            <person name="Naidoo K."/>
            <person name="Pethybridge S.J."/>
            <person name="Sun J."/>
            <person name="Steenkamp E.T."/>
            <person name="van der Nest M.A."/>
            <person name="van Wyk S."/>
            <person name="Wingfield M.J."/>
            <person name="Xiong C."/>
            <person name="Yue Q."/>
            <person name="Zhang X."/>
        </authorList>
    </citation>
    <scope>NUCLEOTIDE SEQUENCE [LARGE SCALE GENOMIC DNA]</scope>
    <source>
        <strain evidence="5 6">BP6252</strain>
    </source>
</reference>
<dbReference type="PROSITE" id="PS00600">
    <property type="entry name" value="AA_TRANSFER_CLASS_3"/>
    <property type="match status" value="1"/>
</dbReference>
<dbReference type="GO" id="GO:0004141">
    <property type="term" value="F:dethiobiotin synthase activity"/>
    <property type="evidence" value="ECO:0007669"/>
    <property type="project" value="InterPro"/>
</dbReference>
<keyword evidence="4" id="KW-0663">Pyridoxal phosphate</keyword>
<dbReference type="Gene3D" id="3.40.50.300">
    <property type="entry name" value="P-loop containing nucleotide triphosphate hydrolases"/>
    <property type="match status" value="1"/>
</dbReference>
<keyword evidence="6" id="KW-1185">Reference proteome</keyword>
<dbReference type="GO" id="GO:0000287">
    <property type="term" value="F:magnesium ion binding"/>
    <property type="evidence" value="ECO:0007669"/>
    <property type="project" value="InterPro"/>
</dbReference>
<dbReference type="InterPro" id="IPR015421">
    <property type="entry name" value="PyrdxlP-dep_Trfase_major"/>
</dbReference>
<evidence type="ECO:0000313" key="5">
    <source>
        <dbReference type="EMBL" id="RDW71540.1"/>
    </source>
</evidence>
<dbReference type="Proteomes" id="UP000256645">
    <property type="component" value="Unassembled WGS sequence"/>
</dbReference>
<accession>A0A3D8RC32</accession>
<dbReference type="InterPro" id="IPR004472">
    <property type="entry name" value="DTB_synth_BioD"/>
</dbReference>
<dbReference type="InterPro" id="IPR005814">
    <property type="entry name" value="Aminotrans_3"/>
</dbReference>
<evidence type="ECO:0000313" key="6">
    <source>
        <dbReference type="Proteomes" id="UP000256645"/>
    </source>
</evidence>
<dbReference type="InterPro" id="IPR049704">
    <property type="entry name" value="Aminotrans_3_PPA_site"/>
</dbReference>
<dbReference type="Gene3D" id="3.90.1150.10">
    <property type="entry name" value="Aspartate Aminotransferase, domain 1"/>
    <property type="match status" value="1"/>
</dbReference>
<comment type="subcellular location">
    <subcellularLocation>
        <location evidence="1">Mitochondrion</location>
    </subcellularLocation>
</comment>
<evidence type="ECO:0000256" key="4">
    <source>
        <dbReference type="ARBA" id="ARBA00022898"/>
    </source>
</evidence>
<dbReference type="GO" id="GO:0030170">
    <property type="term" value="F:pyridoxal phosphate binding"/>
    <property type="evidence" value="ECO:0007669"/>
    <property type="project" value="InterPro"/>
</dbReference>
<dbReference type="Gene3D" id="3.40.640.10">
    <property type="entry name" value="Type I PLP-dependent aspartate aminotransferase-like (Major domain)"/>
    <property type="match status" value="1"/>
</dbReference>
<dbReference type="CDD" id="cd03109">
    <property type="entry name" value="DTBS"/>
    <property type="match status" value="1"/>
</dbReference>
<dbReference type="OrthoDB" id="425114at2759"/>
<dbReference type="EMBL" id="PDLM01000008">
    <property type="protein sequence ID" value="RDW71540.1"/>
    <property type="molecule type" value="Genomic_DNA"/>
</dbReference>
<keyword evidence="3" id="KW-0808">Transferase</keyword>
<dbReference type="InterPro" id="IPR015422">
    <property type="entry name" value="PyrdxlP-dep_Trfase_small"/>
</dbReference>
<dbReference type="PANTHER" id="PTHR42684:SF3">
    <property type="entry name" value="ADENOSYLMETHIONINE-8-AMINO-7-OXONONANOATE AMINOTRANSFERASE"/>
    <property type="match status" value="1"/>
</dbReference>
<evidence type="ECO:0000256" key="3">
    <source>
        <dbReference type="ARBA" id="ARBA00022679"/>
    </source>
</evidence>
<dbReference type="GO" id="GO:0005524">
    <property type="term" value="F:ATP binding"/>
    <property type="evidence" value="ECO:0007669"/>
    <property type="project" value="InterPro"/>
</dbReference>
<dbReference type="SUPFAM" id="SSF53383">
    <property type="entry name" value="PLP-dependent transferases"/>
    <property type="match status" value="1"/>
</dbReference>
<sequence>MATRTPGSVLFRSLKALQVYGANTDVGKTVVSTILCKALARATPEQQAWYLKPVSTGPLEDADDYSVSRFSPETRTKCLFQYDLPVSPHIAARGSKLPAFNDNSILSQVYSHITECHKAGPGTLLLETAGGIHSPTPASNSQADLYRPLRLPVLLVADARLGGISSSISAFESLHIRGYDIDSILVWENRQYQNHAYLHDYFKPRNIPVLALPPPPPRDNDRARDHEQMSLYYEKVSTLEKIDAFVENLSKNHEARIEKLTSLSTRAESHIWYPFTQHKDLSAKDIMTIDSAYGDFFQAVGQSNAEVPNSEAPNLLEPTVDGSASWWTQGLGHGDPQLSLAAAYAAGRYGHVMFAGAIHEPAMSLSELMLQNMHNPRLQRVFFSDNGSTGMEVATKMGLTAASQRYQHAKHDIGVIGLKGSYHGDTIGAMDCSEPSTFNGKVHWYEGRGYWFDFPQVKLKAGNWIVEPPSGMENGFGPATEFASLNDIFDMGTRDQSLAASNYRSYITEVLGRLQNEGKRFGALIMEPILLGAGGMLFVDPLFQRCLVQVVRQNPQLFTDSSSPSTETASPPSSQDLGWSGLPVIFDEVFTGLYRLGRFNSASFLGVDPDISVHAKLLTGGLLPLCVTLASDSVYEAFLGTEKSDALLHGHSYTAHAVGCEVARTSVQKMMEMEKTQEWSVFQNDWSSSQSNTIDQESSQVWSMWSQGFLHQASLSPSVESVVALGSVLAINLQDDISGYNSTAARGLQGRLRADFKDFSIHSRVLGNVFYLMMSQTTKMEAVRRIEQMVLASLTGSS</sequence>
<dbReference type="PANTHER" id="PTHR42684">
    <property type="entry name" value="ADENOSYLMETHIONINE-8-AMINO-7-OXONONANOATE AMINOTRANSFERASE"/>
    <property type="match status" value="1"/>
</dbReference>
<dbReference type="AlphaFoldDB" id="A0A3D8RC32"/>